<reference evidence="1" key="1">
    <citation type="submission" date="2021-01" db="EMBL/GenBank/DDBJ databases">
        <authorList>
            <person name="Corre E."/>
            <person name="Pelletier E."/>
            <person name="Niang G."/>
            <person name="Scheremetjew M."/>
            <person name="Finn R."/>
            <person name="Kale V."/>
            <person name="Holt S."/>
            <person name="Cochrane G."/>
            <person name="Meng A."/>
            <person name="Brown T."/>
            <person name="Cohen L."/>
        </authorList>
    </citation>
    <scope>NUCLEOTIDE SEQUENCE</scope>
    <source>
        <strain evidence="1">CCMP3107</strain>
    </source>
</reference>
<evidence type="ECO:0008006" key="2">
    <source>
        <dbReference type="Google" id="ProtNLM"/>
    </source>
</evidence>
<gene>
    <name evidence="1" type="ORF">HAKA00212_LOCUS26860</name>
</gene>
<dbReference type="GO" id="GO:0000455">
    <property type="term" value="P:enzyme-directed rRNA pseudouridine synthesis"/>
    <property type="evidence" value="ECO:0007669"/>
    <property type="project" value="TreeGrafter"/>
</dbReference>
<accession>A0A7S4DKJ7</accession>
<organism evidence="1">
    <name type="scientific">Heterosigma akashiwo</name>
    <name type="common">Chromophytic alga</name>
    <name type="synonym">Heterosigma carterae</name>
    <dbReference type="NCBI Taxonomy" id="2829"/>
    <lineage>
        <taxon>Eukaryota</taxon>
        <taxon>Sar</taxon>
        <taxon>Stramenopiles</taxon>
        <taxon>Ochrophyta</taxon>
        <taxon>Raphidophyceae</taxon>
        <taxon>Chattonellales</taxon>
        <taxon>Chattonellaceae</taxon>
        <taxon>Heterosigma</taxon>
    </lineage>
</organism>
<name>A0A7S4DKJ7_HETAK</name>
<dbReference type="Gene3D" id="3.30.2350.10">
    <property type="entry name" value="Pseudouridine synthase"/>
    <property type="match status" value="1"/>
</dbReference>
<proteinExistence type="predicted"/>
<dbReference type="GO" id="GO:0003723">
    <property type="term" value="F:RNA binding"/>
    <property type="evidence" value="ECO:0007669"/>
    <property type="project" value="InterPro"/>
</dbReference>
<evidence type="ECO:0000313" key="1">
    <source>
        <dbReference type="EMBL" id="CAE0655388.1"/>
    </source>
</evidence>
<sequence>MNGPKLLRRTRPTRQEKADWKVCKMDVLGSEEVEVSAEARARVPPGLRAGPFYEVKCRLVTGRTHQVRAQLAALGAPIVGDDLYWPMAGKTLQLGDGTAAEDEAVFEGIGQCAFPAAAIGLQASRVFLPGTKGVEVDVRPRPPWWRLHR</sequence>
<dbReference type="EMBL" id="HBIU01062416">
    <property type="protein sequence ID" value="CAE0655388.1"/>
    <property type="molecule type" value="Transcribed_RNA"/>
</dbReference>
<dbReference type="PANTHER" id="PTHR21600:SF52">
    <property type="entry name" value="PSEUDOURIDINE SYNTHASE RSUA_RLUA-LIKE DOMAIN-CONTAINING PROTEIN"/>
    <property type="match status" value="1"/>
</dbReference>
<dbReference type="SUPFAM" id="SSF55120">
    <property type="entry name" value="Pseudouridine synthase"/>
    <property type="match status" value="1"/>
</dbReference>
<dbReference type="PANTHER" id="PTHR21600">
    <property type="entry name" value="MITOCHONDRIAL RNA PSEUDOURIDINE SYNTHASE"/>
    <property type="match status" value="1"/>
</dbReference>
<dbReference type="GO" id="GO:0009982">
    <property type="term" value="F:pseudouridine synthase activity"/>
    <property type="evidence" value="ECO:0007669"/>
    <property type="project" value="InterPro"/>
</dbReference>
<dbReference type="InterPro" id="IPR050188">
    <property type="entry name" value="RluA_PseudoU_synthase"/>
</dbReference>
<dbReference type="AlphaFoldDB" id="A0A7S4DKJ7"/>
<protein>
    <recommendedName>
        <fullName evidence="2">Pseudouridine synthase RsuA/RluA-like domain-containing protein</fullName>
    </recommendedName>
</protein>
<dbReference type="InterPro" id="IPR020103">
    <property type="entry name" value="PsdUridine_synth_cat_dom_sf"/>
</dbReference>